<dbReference type="KEGG" id="pfj:MYCFIDRAFT_180062"/>
<dbReference type="RefSeq" id="XP_007932232.1">
    <property type="nucleotide sequence ID" value="XM_007934041.1"/>
</dbReference>
<protein>
    <submittedName>
        <fullName evidence="2">Uncharacterized protein</fullName>
    </submittedName>
</protein>
<organism evidence="2 3">
    <name type="scientific">Pseudocercospora fijiensis (strain CIRAD86)</name>
    <name type="common">Black leaf streak disease fungus</name>
    <name type="synonym">Mycosphaerella fijiensis</name>
    <dbReference type="NCBI Taxonomy" id="383855"/>
    <lineage>
        <taxon>Eukaryota</taxon>
        <taxon>Fungi</taxon>
        <taxon>Dikarya</taxon>
        <taxon>Ascomycota</taxon>
        <taxon>Pezizomycotina</taxon>
        <taxon>Dothideomycetes</taxon>
        <taxon>Dothideomycetidae</taxon>
        <taxon>Mycosphaerellales</taxon>
        <taxon>Mycosphaerellaceae</taxon>
        <taxon>Pseudocercospora</taxon>
    </lineage>
</organism>
<accession>M2YH81</accession>
<dbReference type="EMBL" id="KB446567">
    <property type="protein sequence ID" value="EME77185.1"/>
    <property type="molecule type" value="Genomic_DNA"/>
</dbReference>
<evidence type="ECO:0000256" key="1">
    <source>
        <dbReference type="SAM" id="MobiDB-lite"/>
    </source>
</evidence>
<dbReference type="VEuPathDB" id="FungiDB:MYCFIDRAFT_180062"/>
<dbReference type="Proteomes" id="UP000016932">
    <property type="component" value="Unassembled WGS sequence"/>
</dbReference>
<name>M2YH81_PSEFD</name>
<dbReference type="GeneID" id="19334278"/>
<evidence type="ECO:0000313" key="2">
    <source>
        <dbReference type="EMBL" id="EME77185.1"/>
    </source>
</evidence>
<feature type="region of interest" description="Disordered" evidence="1">
    <location>
        <begin position="260"/>
        <end position="287"/>
    </location>
</feature>
<proteinExistence type="predicted"/>
<feature type="compositionally biased region" description="Basic and acidic residues" evidence="1">
    <location>
        <begin position="260"/>
        <end position="281"/>
    </location>
</feature>
<evidence type="ECO:0000313" key="3">
    <source>
        <dbReference type="Proteomes" id="UP000016932"/>
    </source>
</evidence>
<dbReference type="AlphaFoldDB" id="M2YH81"/>
<dbReference type="HOGENOM" id="CLU_970193_0_0_1"/>
<gene>
    <name evidence="2" type="ORF">MYCFIDRAFT_180062</name>
</gene>
<keyword evidence="3" id="KW-1185">Reference proteome</keyword>
<reference evidence="2 3" key="1">
    <citation type="journal article" date="2012" name="PLoS Pathog.">
        <title>Diverse lifestyles and strategies of plant pathogenesis encoded in the genomes of eighteen Dothideomycetes fungi.</title>
        <authorList>
            <person name="Ohm R.A."/>
            <person name="Feau N."/>
            <person name="Henrissat B."/>
            <person name="Schoch C.L."/>
            <person name="Horwitz B.A."/>
            <person name="Barry K.W."/>
            <person name="Condon B.J."/>
            <person name="Copeland A.C."/>
            <person name="Dhillon B."/>
            <person name="Glaser F."/>
            <person name="Hesse C.N."/>
            <person name="Kosti I."/>
            <person name="LaButti K."/>
            <person name="Lindquist E.A."/>
            <person name="Lucas S."/>
            <person name="Salamov A.A."/>
            <person name="Bradshaw R.E."/>
            <person name="Ciuffetti L."/>
            <person name="Hamelin R.C."/>
            <person name="Kema G.H.J."/>
            <person name="Lawrence C."/>
            <person name="Scott J.A."/>
            <person name="Spatafora J.W."/>
            <person name="Turgeon B.G."/>
            <person name="de Wit P.J.G.M."/>
            <person name="Zhong S."/>
            <person name="Goodwin S.B."/>
            <person name="Grigoriev I.V."/>
        </authorList>
    </citation>
    <scope>NUCLEOTIDE SEQUENCE [LARGE SCALE GENOMIC DNA]</scope>
    <source>
        <strain evidence="2 3">CIRAD86</strain>
    </source>
</reference>
<sequence length="287" mass="32196">MDSISSPLSLYPGRASDTRLKLAAGEACPGSGGGGSGALNWKAFGYEWDQKEELGQKGTLKANDQACAIVEPISPRRFGAVTVNGSEGTDLFWLRELFIKVLHFHTPQRPTEERILHLKETPPQKGADCNAANILPNCHRDLIQVRELFTKVLHSQTPWLAIDERLLSLKGHPRTHPNGHRELSDLRELFTKLPTQQTHSLERSPRSDPVMRTLHGEYEEGHKKLESELEAVKTKVKKSAGGNQHYIMTQHHGIVSRTAGLEKKQKQAIDERILRLKEGPPRNRQRG</sequence>